<gene>
    <name evidence="1" type="ORF">AMD00_01955</name>
</gene>
<reference evidence="2" key="1">
    <citation type="submission" date="2015-08" db="EMBL/GenBank/DDBJ databases">
        <title>Fjat-10028 dsm 16317.</title>
        <authorList>
            <person name="Liu B."/>
            <person name="Wang J."/>
            <person name="Zhu Y."/>
            <person name="Liu G."/>
            <person name="Chen Q."/>
            <person name="Chen Z."/>
            <person name="Lan J."/>
            <person name="Che J."/>
            <person name="Ge C."/>
            <person name="Shi H."/>
            <person name="Pan Z."/>
            <person name="Liu X."/>
        </authorList>
    </citation>
    <scope>NUCLEOTIDE SEQUENCE [LARGE SCALE GENOMIC DNA]</scope>
    <source>
        <strain evidence="2">DSM 16317</strain>
    </source>
</reference>
<dbReference type="Gene3D" id="3.90.1720.10">
    <property type="entry name" value="endopeptidase domain like (from Nostoc punctiforme)"/>
    <property type="match status" value="1"/>
</dbReference>
<evidence type="ECO:0008006" key="3">
    <source>
        <dbReference type="Google" id="ProtNLM"/>
    </source>
</evidence>
<dbReference type="OrthoDB" id="1645744at2"/>
<dbReference type="PATRIC" id="fig|263475.3.peg.721"/>
<dbReference type="EMBL" id="LILB01000001">
    <property type="protein sequence ID" value="KOO51284.1"/>
    <property type="molecule type" value="Genomic_DNA"/>
</dbReference>
<protein>
    <recommendedName>
        <fullName evidence="3">Peptidoglycan peptidase</fullName>
    </recommendedName>
</protein>
<accession>A0A0M0LJR1</accession>
<dbReference type="AlphaFoldDB" id="A0A0M0LJR1"/>
<comment type="caution">
    <text evidence="1">The sequence shown here is derived from an EMBL/GenBank/DDBJ whole genome shotgun (WGS) entry which is preliminary data.</text>
</comment>
<organism evidence="1 2">
    <name type="scientific">Viridibacillus arvi</name>
    <dbReference type="NCBI Taxonomy" id="263475"/>
    <lineage>
        <taxon>Bacteria</taxon>
        <taxon>Bacillati</taxon>
        <taxon>Bacillota</taxon>
        <taxon>Bacilli</taxon>
        <taxon>Bacillales</taxon>
        <taxon>Caryophanaceae</taxon>
        <taxon>Viridibacillus</taxon>
    </lineage>
</organism>
<dbReference type="InterPro" id="IPR038765">
    <property type="entry name" value="Papain-like_cys_pep_sf"/>
</dbReference>
<name>A0A0M0LJR1_9BACL</name>
<proteinExistence type="predicted"/>
<keyword evidence="2" id="KW-1185">Reference proteome</keyword>
<sequence>MVKWRKLNLKKKYIYILLTDTGTLFSKTIKQYTKAPYNHASIAFDLNLNEMYSFGRRNPRNPINSGFVKEDVFEGIYRAYPQTKCVLYKLEVDEEKLEKLKSIIDKFEKNKNLYYYNLLGIVGVAFNEPIEPRNSFFCSQFVGEVLNRAGIIFWDKRTSLVTPNDFRNLPGFEVVYEGMLLEYEPIKSKI</sequence>
<dbReference type="SUPFAM" id="SSF54001">
    <property type="entry name" value="Cysteine proteinases"/>
    <property type="match status" value="1"/>
</dbReference>
<evidence type="ECO:0000313" key="2">
    <source>
        <dbReference type="Proteomes" id="UP000036867"/>
    </source>
</evidence>
<dbReference type="Proteomes" id="UP000036867">
    <property type="component" value="Unassembled WGS sequence"/>
</dbReference>
<evidence type="ECO:0000313" key="1">
    <source>
        <dbReference type="EMBL" id="KOO51284.1"/>
    </source>
</evidence>